<keyword evidence="1" id="KW-0732">Signal</keyword>
<dbReference type="InterPro" id="IPR010994">
    <property type="entry name" value="RuvA_2-like"/>
</dbReference>
<dbReference type="GO" id="GO:0015627">
    <property type="term" value="C:type II protein secretion system complex"/>
    <property type="evidence" value="ECO:0007669"/>
    <property type="project" value="TreeGrafter"/>
</dbReference>
<dbReference type="Pfam" id="PF12836">
    <property type="entry name" value="HHH_3"/>
    <property type="match status" value="1"/>
</dbReference>
<accession>A0A0C2JRM8</accession>
<dbReference type="EMBL" id="JTKH01000006">
    <property type="protein sequence ID" value="KII80649.1"/>
    <property type="molecule type" value="Genomic_DNA"/>
</dbReference>
<evidence type="ECO:0000313" key="2">
    <source>
        <dbReference type="EMBL" id="KII80649.1"/>
    </source>
</evidence>
<dbReference type="PANTHER" id="PTHR21180:SF32">
    <property type="entry name" value="ENDONUCLEASE_EXONUCLEASE_PHOSPHATASE FAMILY DOMAIN-CONTAINING PROTEIN 1"/>
    <property type="match status" value="1"/>
</dbReference>
<sequence length="100" mass="10811">MNIKALFLSIVLTLCLPISAAFAEETMGDPKYDGIEIVVNVNQASAQEIADLLKGIGLKKAEAIVQYREEQGPFKHIDDLAKVKGIGEATVAKNATRIQL</sequence>
<evidence type="ECO:0000256" key="1">
    <source>
        <dbReference type="SAM" id="SignalP"/>
    </source>
</evidence>
<proteinExistence type="predicted"/>
<dbReference type="Gene3D" id="1.10.150.280">
    <property type="entry name" value="AF1531-like domain"/>
    <property type="match status" value="1"/>
</dbReference>
<feature type="chain" id="PRO_5009758643" description="Transporter" evidence="1">
    <location>
        <begin position="24"/>
        <end position="100"/>
    </location>
</feature>
<evidence type="ECO:0000313" key="3">
    <source>
        <dbReference type="Proteomes" id="UP000031672"/>
    </source>
</evidence>
<dbReference type="NCBIfam" id="TIGR00426">
    <property type="entry name" value="competence protein ComEA helix-hairpin-helix repeat region"/>
    <property type="match status" value="1"/>
</dbReference>
<organism evidence="2 3">
    <name type="scientific">Vibrio renipiscarius</name>
    <dbReference type="NCBI Taxonomy" id="1461322"/>
    <lineage>
        <taxon>Bacteria</taxon>
        <taxon>Pseudomonadati</taxon>
        <taxon>Pseudomonadota</taxon>
        <taxon>Gammaproteobacteria</taxon>
        <taxon>Vibrionales</taxon>
        <taxon>Vibrionaceae</taxon>
        <taxon>Vibrio</taxon>
    </lineage>
</organism>
<evidence type="ECO:0008006" key="4">
    <source>
        <dbReference type="Google" id="ProtNLM"/>
    </source>
</evidence>
<dbReference type="Proteomes" id="UP000031672">
    <property type="component" value="Unassembled WGS sequence"/>
</dbReference>
<accession>A0A0C2JNS7</accession>
<dbReference type="PANTHER" id="PTHR21180">
    <property type="entry name" value="ENDONUCLEASE/EXONUCLEASE/PHOSPHATASE FAMILY DOMAIN-CONTAINING PROTEIN 1"/>
    <property type="match status" value="1"/>
</dbReference>
<gene>
    <name evidence="2" type="ORF">OJ16_04940</name>
</gene>
<name>A0A0C2JNS7_9VIBR</name>
<dbReference type="SUPFAM" id="SSF47781">
    <property type="entry name" value="RuvA domain 2-like"/>
    <property type="match status" value="1"/>
</dbReference>
<dbReference type="InterPro" id="IPR004509">
    <property type="entry name" value="Competence_ComEA_HhH"/>
</dbReference>
<comment type="caution">
    <text evidence="2">The sequence shown here is derived from an EMBL/GenBank/DDBJ whole genome shotgun (WGS) entry which is preliminary data.</text>
</comment>
<reference evidence="2 3" key="1">
    <citation type="submission" date="2014-11" db="EMBL/GenBank/DDBJ databases">
        <title>Draft Genome Sequence of Vibrio piscirenalis strains CECT 8603T and CECT 8604, two marine Gammaproteobacterium isolated from cultured gilthead sea bream (Sparus aurata).</title>
        <authorList>
            <person name="Arahal D.R."/>
            <person name="Rodrigo-Torres L."/>
            <person name="Lucena T."/>
            <person name="Pujalte M.J."/>
        </authorList>
    </citation>
    <scope>NUCLEOTIDE SEQUENCE [LARGE SCALE GENOMIC DNA]</scope>
    <source>
        <strain evidence="2 3">DCR 1-4-2</strain>
    </source>
</reference>
<dbReference type="InterPro" id="IPR051675">
    <property type="entry name" value="Endo/Exo/Phosphatase_dom_1"/>
</dbReference>
<dbReference type="GO" id="GO:0015628">
    <property type="term" value="P:protein secretion by the type II secretion system"/>
    <property type="evidence" value="ECO:0007669"/>
    <property type="project" value="TreeGrafter"/>
</dbReference>
<dbReference type="STRING" id="1461322.OJ16_04940"/>
<protein>
    <recommendedName>
        <fullName evidence="4">Transporter</fullName>
    </recommendedName>
</protein>
<feature type="signal peptide" evidence="1">
    <location>
        <begin position="1"/>
        <end position="23"/>
    </location>
</feature>
<dbReference type="RefSeq" id="WP_040988009.1">
    <property type="nucleotide sequence ID" value="NZ_JTKH01000006.1"/>
</dbReference>
<keyword evidence="3" id="KW-1185">Reference proteome</keyword>
<dbReference type="AlphaFoldDB" id="A0A0C2JNS7"/>
<dbReference type="OrthoDB" id="7510573at2"/>